<dbReference type="InterPro" id="IPR050741">
    <property type="entry name" value="Acyl-CoA_dehydrogenase"/>
</dbReference>
<dbReference type="InterPro" id="IPR037069">
    <property type="entry name" value="AcylCoA_DH/ox_N_sf"/>
</dbReference>
<accession>A0ABT8AC60</accession>
<dbReference type="InterPro" id="IPR046373">
    <property type="entry name" value="Acyl-CoA_Oxase/DH_mid-dom_sf"/>
</dbReference>
<proteinExistence type="inferred from homology"/>
<dbReference type="InterPro" id="IPR013786">
    <property type="entry name" value="AcylCoA_DH/ox_N"/>
</dbReference>
<dbReference type="PANTHER" id="PTHR48083">
    <property type="entry name" value="MEDIUM-CHAIN SPECIFIC ACYL-COA DEHYDROGENASE, MITOCHONDRIAL-RELATED"/>
    <property type="match status" value="1"/>
</dbReference>
<comment type="similarity">
    <text evidence="2">Belongs to the HpaH/HsaA monooxygenase family.</text>
</comment>
<gene>
    <name evidence="5" type="ORF">QWZ14_22430</name>
</gene>
<comment type="caution">
    <text evidence="5">The sequence shown here is derived from an EMBL/GenBank/DDBJ whole genome shotgun (WGS) entry which is preliminary data.</text>
</comment>
<dbReference type="EMBL" id="JAUFPN010000186">
    <property type="protein sequence ID" value="MDN3567146.1"/>
    <property type="molecule type" value="Genomic_DNA"/>
</dbReference>
<reference evidence="6" key="1">
    <citation type="journal article" date="2019" name="Int. J. Syst. Evol. Microbiol.">
        <title>The Global Catalogue of Microorganisms (GCM) 10K type strain sequencing project: providing services to taxonomists for standard genome sequencing and annotation.</title>
        <authorList>
            <consortium name="The Broad Institute Genomics Platform"/>
            <consortium name="The Broad Institute Genome Sequencing Center for Infectious Disease"/>
            <person name="Wu L."/>
            <person name="Ma J."/>
        </authorList>
    </citation>
    <scope>NUCLEOTIDE SEQUENCE [LARGE SCALE GENOMIC DNA]</scope>
    <source>
        <strain evidence="6">CECT 7131</strain>
    </source>
</reference>
<name>A0ABT8AC60_9PROT</name>
<sequence>MPGLVAPPTAPSPIARAAALAARIAEAAPSIEATRRIPPDLAEALHAARLFHLLLPRAYGGEEASPATYLLALEAIARADASVAWNLFVGNSACLVAAYLAPPEAHTIFDDPRAVIAWGPPNATLAEAVPGGYRVAAGRFDFASGCRLATWMGVHCRVREADGSLRPNHLGQPAIRTLLFPAAQAELLDTWNPIGLRGTASDSYTVTDLFVPDAFSTTREDPSLRREPGSLYAFTQQGLYAVGVAAVALGAAGAMLEEFMALAQAKAPRGRPRLADDPLVQQEVAQSLAKLGAARAWLVALLEEIAAAAGPEAPIGMADRARLRLGCAHATQAAIEVADSTYRAAGVDAIFPGSPFERRFRDIHTLSQQIQSRRSHFAAAGQVLLGNAPPGFL</sequence>
<dbReference type="PANTHER" id="PTHR48083:SF5">
    <property type="entry name" value="NRGC PROTEIN"/>
    <property type="match status" value="1"/>
</dbReference>
<dbReference type="InterPro" id="IPR013107">
    <property type="entry name" value="Acyl-CoA_DH_C"/>
</dbReference>
<keyword evidence="6" id="KW-1185">Reference proteome</keyword>
<dbReference type="Gene3D" id="1.10.540.10">
    <property type="entry name" value="Acyl-CoA dehydrogenase/oxidase, N-terminal domain"/>
    <property type="match status" value="1"/>
</dbReference>
<dbReference type="Proteomes" id="UP001529369">
    <property type="component" value="Unassembled WGS sequence"/>
</dbReference>
<keyword evidence="1" id="KW-0560">Oxidoreductase</keyword>
<feature type="domain" description="Acyl-CoA dehydrogenase/oxidase N-terminal" evidence="3">
    <location>
        <begin position="20"/>
        <end position="95"/>
    </location>
</feature>
<dbReference type="Gene3D" id="1.20.140.10">
    <property type="entry name" value="Butyryl-CoA Dehydrogenase, subunit A, domain 3"/>
    <property type="match status" value="1"/>
</dbReference>
<dbReference type="PIRSF" id="PIRSF016578">
    <property type="entry name" value="HsaA"/>
    <property type="match status" value="1"/>
</dbReference>
<dbReference type="Gene3D" id="2.40.110.10">
    <property type="entry name" value="Butyryl-CoA Dehydrogenase, subunit A, domain 2"/>
    <property type="match status" value="1"/>
</dbReference>
<dbReference type="Pfam" id="PF08028">
    <property type="entry name" value="Acyl-CoA_dh_2"/>
    <property type="match status" value="1"/>
</dbReference>
<evidence type="ECO:0000259" key="3">
    <source>
        <dbReference type="Pfam" id="PF02771"/>
    </source>
</evidence>
<dbReference type="RefSeq" id="WP_290319157.1">
    <property type="nucleotide sequence ID" value="NZ_JAUFPN010000186.1"/>
</dbReference>
<dbReference type="InterPro" id="IPR009100">
    <property type="entry name" value="AcylCoA_DH/oxidase_NM_dom_sf"/>
</dbReference>
<evidence type="ECO:0000256" key="1">
    <source>
        <dbReference type="ARBA" id="ARBA00023002"/>
    </source>
</evidence>
<evidence type="ECO:0000313" key="5">
    <source>
        <dbReference type="EMBL" id="MDN3567146.1"/>
    </source>
</evidence>
<organism evidence="5 6">
    <name type="scientific">Paeniroseomonas aquatica</name>
    <dbReference type="NCBI Taxonomy" id="373043"/>
    <lineage>
        <taxon>Bacteria</taxon>
        <taxon>Pseudomonadati</taxon>
        <taxon>Pseudomonadota</taxon>
        <taxon>Alphaproteobacteria</taxon>
        <taxon>Acetobacterales</taxon>
        <taxon>Acetobacteraceae</taxon>
        <taxon>Paeniroseomonas</taxon>
    </lineage>
</organism>
<evidence type="ECO:0000259" key="4">
    <source>
        <dbReference type="Pfam" id="PF08028"/>
    </source>
</evidence>
<dbReference type="Pfam" id="PF02771">
    <property type="entry name" value="Acyl-CoA_dh_N"/>
    <property type="match status" value="1"/>
</dbReference>
<dbReference type="SUPFAM" id="SSF56645">
    <property type="entry name" value="Acyl-CoA dehydrogenase NM domain-like"/>
    <property type="match status" value="1"/>
</dbReference>
<evidence type="ECO:0000256" key="2">
    <source>
        <dbReference type="ARBA" id="ARBA00049661"/>
    </source>
</evidence>
<evidence type="ECO:0000313" key="6">
    <source>
        <dbReference type="Proteomes" id="UP001529369"/>
    </source>
</evidence>
<dbReference type="SUPFAM" id="SSF47203">
    <property type="entry name" value="Acyl-CoA dehydrogenase C-terminal domain-like"/>
    <property type="match status" value="1"/>
</dbReference>
<feature type="domain" description="Acyl-CoA dehydrogenase C-terminal" evidence="4">
    <location>
        <begin position="243"/>
        <end position="368"/>
    </location>
</feature>
<dbReference type="InterPro" id="IPR036250">
    <property type="entry name" value="AcylCo_DH-like_C"/>
</dbReference>
<protein>
    <submittedName>
        <fullName evidence="5">Acyl-CoA dehydrogenase family protein</fullName>
    </submittedName>
</protein>